<evidence type="ECO:0000313" key="3">
    <source>
        <dbReference type="EMBL" id="MBC1175234.1"/>
    </source>
</evidence>
<keyword evidence="1" id="KW-0732">Signal</keyword>
<dbReference type="GO" id="GO:0005576">
    <property type="term" value="C:extracellular region"/>
    <property type="evidence" value="ECO:0007669"/>
    <property type="project" value="InterPro"/>
</dbReference>
<evidence type="ECO:0000256" key="1">
    <source>
        <dbReference type="SAM" id="SignalP"/>
    </source>
</evidence>
<organism evidence="4 5">
    <name type="scientific">Lutzomyia longipalpis</name>
    <name type="common">Sand fly</name>
    <dbReference type="NCBI Taxonomy" id="7200"/>
    <lineage>
        <taxon>Eukaryota</taxon>
        <taxon>Metazoa</taxon>
        <taxon>Ecdysozoa</taxon>
        <taxon>Arthropoda</taxon>
        <taxon>Hexapoda</taxon>
        <taxon>Insecta</taxon>
        <taxon>Pterygota</taxon>
        <taxon>Neoptera</taxon>
        <taxon>Endopterygota</taxon>
        <taxon>Diptera</taxon>
        <taxon>Nematocera</taxon>
        <taxon>Psychodoidea</taxon>
        <taxon>Psychodidae</taxon>
        <taxon>Lutzomyia</taxon>
        <taxon>Lutzomyia</taxon>
    </lineage>
</organism>
<evidence type="ECO:0000259" key="2">
    <source>
        <dbReference type="PROSITE" id="PS50940"/>
    </source>
</evidence>
<protein>
    <submittedName>
        <fullName evidence="3">Putative peritrophin-like protein</fullName>
    </submittedName>
</protein>
<name>A0A1B0CCL3_LUTLO</name>
<dbReference type="Gene3D" id="2.170.140.10">
    <property type="entry name" value="Chitin binding domain"/>
    <property type="match status" value="1"/>
</dbReference>
<reference evidence="4" key="3">
    <citation type="submission" date="2020-05" db="UniProtKB">
        <authorList>
            <consortium name="EnsemblMetazoa"/>
        </authorList>
    </citation>
    <scope>IDENTIFICATION</scope>
    <source>
        <strain evidence="4">Jacobina</strain>
    </source>
</reference>
<dbReference type="VEuPathDB" id="VectorBase:LLONM1_000755"/>
<proteinExistence type="predicted"/>
<keyword evidence="5" id="KW-1185">Reference proteome</keyword>
<dbReference type="Pfam" id="PF01607">
    <property type="entry name" value="CBM_14"/>
    <property type="match status" value="1"/>
</dbReference>
<feature type="chain" id="PRO_5044555231" evidence="1">
    <location>
        <begin position="21"/>
        <end position="183"/>
    </location>
</feature>
<dbReference type="Proteomes" id="UP000092461">
    <property type="component" value="Unassembled WGS sequence"/>
</dbReference>
<dbReference type="InterPro" id="IPR002557">
    <property type="entry name" value="Chitin-bd_dom"/>
</dbReference>
<dbReference type="SUPFAM" id="SSF57625">
    <property type="entry name" value="Invertebrate chitin-binding proteins"/>
    <property type="match status" value="1"/>
</dbReference>
<dbReference type="EMBL" id="GITU01006531">
    <property type="protein sequence ID" value="MBC1175234.1"/>
    <property type="molecule type" value="Transcribed_RNA"/>
</dbReference>
<dbReference type="GO" id="GO:0008061">
    <property type="term" value="F:chitin binding"/>
    <property type="evidence" value="ECO:0007669"/>
    <property type="project" value="InterPro"/>
</dbReference>
<feature type="domain" description="Chitin-binding type-2" evidence="2">
    <location>
        <begin position="95"/>
        <end position="151"/>
    </location>
</feature>
<dbReference type="SMART" id="SM00494">
    <property type="entry name" value="ChtBD2"/>
    <property type="match status" value="1"/>
</dbReference>
<evidence type="ECO:0000313" key="5">
    <source>
        <dbReference type="Proteomes" id="UP000092461"/>
    </source>
</evidence>
<dbReference type="AlphaFoldDB" id="A0A1B0CCL3"/>
<evidence type="ECO:0000313" key="4">
    <source>
        <dbReference type="EnsemblMetazoa" id="LLOJ002081-PA"/>
    </source>
</evidence>
<accession>A0A1B0CCL3</accession>
<reference evidence="3" key="2">
    <citation type="journal article" date="2020" name="BMC">
        <title>Leishmania infection induces a limited differential gene expression in the sand fly midgut.</title>
        <authorList>
            <person name="Coutinho-Abreu I.V."/>
            <person name="Serafim T.D."/>
            <person name="Meneses C."/>
            <person name="Kamhawi S."/>
            <person name="Oliveira F."/>
            <person name="Valenzuela J.G."/>
        </authorList>
    </citation>
    <scope>NUCLEOTIDE SEQUENCE</scope>
    <source>
        <strain evidence="3">Jacobina</strain>
        <tissue evidence="3">Midgut</tissue>
    </source>
</reference>
<dbReference type="InterPro" id="IPR036508">
    <property type="entry name" value="Chitin-bd_dom_sf"/>
</dbReference>
<dbReference type="PROSITE" id="PS50940">
    <property type="entry name" value="CHIT_BIND_II"/>
    <property type="match status" value="1"/>
</dbReference>
<sequence>MKWLKVLLFSFVCCGYAAFAENSSLYYAENLRELCGPNYGLKCYSCSQMAVCLGPDMEPQLATCGPDKRYCDRKTAFCISEQPDEPECDDLPTLDYSCPDLDGFYPHPSDCTQYFECINQKAFNHNCPPGYAWNTQGMRCKQKRTASDCGVINCKNTDTSVPLSNNATFYGLCHWNNIFGRIA</sequence>
<feature type="signal peptide" evidence="1">
    <location>
        <begin position="1"/>
        <end position="20"/>
    </location>
</feature>
<dbReference type="VEuPathDB" id="VectorBase:LLOJ002081"/>
<reference evidence="5" key="1">
    <citation type="submission" date="2012-05" db="EMBL/GenBank/DDBJ databases">
        <title>Whole Genome Assembly of Lutzomyia longipalpis.</title>
        <authorList>
            <person name="Richards S."/>
            <person name="Qu C."/>
            <person name="Dillon R."/>
            <person name="Worley K."/>
            <person name="Scherer S."/>
            <person name="Batterton M."/>
            <person name="Taylor A."/>
            <person name="Hawes A."/>
            <person name="Hernandez B."/>
            <person name="Kovar C."/>
            <person name="Mandapat C."/>
            <person name="Pham C."/>
            <person name="Qu C."/>
            <person name="Jing C."/>
            <person name="Bess C."/>
            <person name="Bandaranaike D."/>
            <person name="Ngo D."/>
            <person name="Ongeri F."/>
            <person name="Arias F."/>
            <person name="Lara F."/>
            <person name="Weissenberger G."/>
            <person name="Kamau G."/>
            <person name="Han H."/>
            <person name="Shen H."/>
            <person name="Dinh H."/>
            <person name="Khalil I."/>
            <person name="Jones J."/>
            <person name="Shafer J."/>
            <person name="Jayaseelan J."/>
            <person name="Quiroz J."/>
            <person name="Blankenburg K."/>
            <person name="Nguyen L."/>
            <person name="Jackson L."/>
            <person name="Francisco L."/>
            <person name="Tang L.-Y."/>
            <person name="Pu L.-L."/>
            <person name="Perales L."/>
            <person name="Lorensuhewa L."/>
            <person name="Munidasa M."/>
            <person name="Coyle M."/>
            <person name="Taylor M."/>
            <person name="Puazo M."/>
            <person name="Firestine M."/>
            <person name="Scheel M."/>
            <person name="Javaid M."/>
            <person name="Wang M."/>
            <person name="Li M."/>
            <person name="Tabassum N."/>
            <person name="Saada N."/>
            <person name="Osuji N."/>
            <person name="Aqrawi P."/>
            <person name="Fu Q."/>
            <person name="Thornton R."/>
            <person name="Raj R."/>
            <person name="Goodspeed R."/>
            <person name="Mata R."/>
            <person name="Najjar R."/>
            <person name="Gubbala S."/>
            <person name="Lee S."/>
            <person name="Denson S."/>
            <person name="Patil S."/>
            <person name="Macmil S."/>
            <person name="Qi S."/>
            <person name="Matskevitch T."/>
            <person name="Palculict T."/>
            <person name="Mathew T."/>
            <person name="Vee V."/>
            <person name="Velamala V."/>
            <person name="Korchina V."/>
            <person name="Cai W."/>
            <person name="Liu W."/>
            <person name="Dai W."/>
            <person name="Zou X."/>
            <person name="Zhu Y."/>
            <person name="Zhang Y."/>
            <person name="Wu Y.-Q."/>
            <person name="Xin Y."/>
            <person name="Nazarath L."/>
            <person name="Kovar C."/>
            <person name="Han Y."/>
            <person name="Muzny D."/>
            <person name="Gibbs R."/>
        </authorList>
    </citation>
    <scope>NUCLEOTIDE SEQUENCE [LARGE SCALE GENOMIC DNA]</scope>
    <source>
        <strain evidence="5">Jacobina</strain>
    </source>
</reference>
<dbReference type="EnsemblMetazoa" id="LLOJ002081-RA">
    <property type="protein sequence ID" value="LLOJ002081-PA"/>
    <property type="gene ID" value="LLOJ002081"/>
</dbReference>
<dbReference type="EMBL" id="AJWK01006881">
    <property type="status" value="NOT_ANNOTATED_CDS"/>
    <property type="molecule type" value="Genomic_DNA"/>
</dbReference>